<keyword evidence="1" id="KW-1133">Transmembrane helix</keyword>
<gene>
    <name evidence="2" type="ORF">C5B42_01455</name>
</gene>
<evidence type="ECO:0000313" key="2">
    <source>
        <dbReference type="EMBL" id="PWU23811.1"/>
    </source>
</evidence>
<feature type="transmembrane region" description="Helical" evidence="1">
    <location>
        <begin position="51"/>
        <end position="78"/>
    </location>
</feature>
<dbReference type="EMBL" id="PSRQ01000022">
    <property type="protein sequence ID" value="PWU23811.1"/>
    <property type="molecule type" value="Genomic_DNA"/>
</dbReference>
<comment type="caution">
    <text evidence="2">The sequence shown here is derived from an EMBL/GenBank/DDBJ whole genome shotgun (WGS) entry which is preliminary data.</text>
</comment>
<feature type="transmembrane region" description="Helical" evidence="1">
    <location>
        <begin position="110"/>
        <end position="131"/>
    </location>
</feature>
<accession>A0A317JS30</accession>
<sequence length="137" mass="15340">MQQFKRFISSKETITFLTYFCIVYLLFSASIFLEALFGAFLGLSTHCGMRIYIFGLTALIFIGIFLGFPSLLAAYGVFKGKSWGYRLGIIMMGVNVLSTIVSVSKNPHSIFNGSFITHLLEILTLVSLIYLKKIKAK</sequence>
<evidence type="ECO:0000313" key="3">
    <source>
        <dbReference type="Proteomes" id="UP000246104"/>
    </source>
</evidence>
<dbReference type="AlphaFoldDB" id="A0A317JS30"/>
<feature type="transmembrane region" description="Helical" evidence="1">
    <location>
        <begin position="85"/>
        <end position="104"/>
    </location>
</feature>
<evidence type="ECO:0000256" key="1">
    <source>
        <dbReference type="SAM" id="Phobius"/>
    </source>
</evidence>
<reference evidence="2 3" key="1">
    <citation type="submission" date="2018-02" db="EMBL/GenBank/DDBJ databases">
        <title>Genomic Reconstructions from Amazon Rainforest and Pasture Soil Reveal Novel Insights into the Physiology of Candidate Phyla in Tropical Sites.</title>
        <authorList>
            <person name="Kroeger M.E."/>
            <person name="Delmont T."/>
            <person name="Eren A.M."/>
            <person name="Guo J."/>
            <person name="Meyer K.M."/>
            <person name="Khan K."/>
            <person name="Rodrigues J.L.M."/>
            <person name="Bohannan B.J.M."/>
            <person name="Tringe S."/>
            <person name="Borges C.D."/>
            <person name="Tiedje J."/>
            <person name="Tsai S.M."/>
            <person name="Nusslein K."/>
        </authorList>
    </citation>
    <scope>NUCLEOTIDE SEQUENCE [LARGE SCALE GENOMIC DNA]</scope>
    <source>
        <strain evidence="2">Amazon FNV 2010 28 9</strain>
    </source>
</reference>
<feature type="transmembrane region" description="Helical" evidence="1">
    <location>
        <begin position="16"/>
        <end position="39"/>
    </location>
</feature>
<organism evidence="2 3">
    <name type="scientific">Candidatus Cerribacteria bacterium 'Amazon FNV 2010 28 9'</name>
    <dbReference type="NCBI Taxonomy" id="2081795"/>
    <lineage>
        <taxon>Bacteria</taxon>
        <taxon>Candidatus Cerribacteria</taxon>
    </lineage>
</organism>
<keyword evidence="1" id="KW-0812">Transmembrane</keyword>
<dbReference type="Proteomes" id="UP000246104">
    <property type="component" value="Unassembled WGS sequence"/>
</dbReference>
<proteinExistence type="predicted"/>
<name>A0A317JS30_9BACT</name>
<keyword evidence="1" id="KW-0472">Membrane</keyword>
<protein>
    <submittedName>
        <fullName evidence="2">Uncharacterized protein</fullName>
    </submittedName>
</protein>